<feature type="domain" description="Protein kinase" evidence="1">
    <location>
        <begin position="11"/>
        <end position="272"/>
    </location>
</feature>
<evidence type="ECO:0000259" key="1">
    <source>
        <dbReference type="PROSITE" id="PS50011"/>
    </source>
</evidence>
<keyword evidence="2" id="KW-0808">Transferase</keyword>
<dbReference type="InterPro" id="IPR002575">
    <property type="entry name" value="Aminoglycoside_PTrfase"/>
</dbReference>
<keyword evidence="3" id="KW-1185">Reference proteome</keyword>
<dbReference type="Proteomes" id="UP000253908">
    <property type="component" value="Chromosome"/>
</dbReference>
<dbReference type="RefSeq" id="WP_114916151.1">
    <property type="nucleotide sequence ID" value="NZ_CP024848.1"/>
</dbReference>
<protein>
    <submittedName>
        <fullName evidence="2">Phosphotransferase</fullName>
    </submittedName>
</protein>
<proteinExistence type="predicted"/>
<gene>
    <name evidence="2" type="ORF">CUC15_07985</name>
</gene>
<dbReference type="OrthoDB" id="3171511at2"/>
<accession>A0A345PFS6</accession>
<dbReference type="Gene3D" id="3.90.1200.10">
    <property type="match status" value="1"/>
</dbReference>
<dbReference type="PROSITE" id="PS50011">
    <property type="entry name" value="PROTEIN_KINASE_DOM"/>
    <property type="match status" value="1"/>
</dbReference>
<evidence type="ECO:0000313" key="2">
    <source>
        <dbReference type="EMBL" id="AXI08856.1"/>
    </source>
</evidence>
<dbReference type="AlphaFoldDB" id="A0A345PFS6"/>
<dbReference type="GO" id="GO:0004672">
    <property type="term" value="F:protein kinase activity"/>
    <property type="evidence" value="ECO:0007669"/>
    <property type="project" value="InterPro"/>
</dbReference>
<dbReference type="Pfam" id="PF01636">
    <property type="entry name" value="APH"/>
    <property type="match status" value="1"/>
</dbReference>
<reference evidence="3" key="1">
    <citation type="submission" date="2017-11" db="EMBL/GenBank/DDBJ databases">
        <authorList>
            <person name="Zhu W."/>
        </authorList>
    </citation>
    <scope>NUCLEOTIDE SEQUENCE [LARGE SCALE GENOMIC DNA]</scope>
    <source>
        <strain evidence="3">160</strain>
    </source>
</reference>
<dbReference type="PANTHER" id="PTHR40086">
    <property type="entry name" value="PHOSPHOTRANSFERASE YTMP-RELATED"/>
    <property type="match status" value="1"/>
</dbReference>
<dbReference type="KEGG" id="ocn:CUC15_07985"/>
<organism evidence="2 3">
    <name type="scientific">Oceanobacillus zhaokaii</name>
    <dbReference type="NCBI Taxonomy" id="2052660"/>
    <lineage>
        <taxon>Bacteria</taxon>
        <taxon>Bacillati</taxon>
        <taxon>Bacillota</taxon>
        <taxon>Bacilli</taxon>
        <taxon>Bacillales</taxon>
        <taxon>Bacillaceae</taxon>
        <taxon>Oceanobacillus</taxon>
    </lineage>
</organism>
<dbReference type="InterPro" id="IPR011009">
    <property type="entry name" value="Kinase-like_dom_sf"/>
</dbReference>
<sequence>MLEWLERALGDGWKLTPAGGLTGEAFFATKNDKRLFLKRNSSPFLAVLSAEGIVPKLIWTRRMENGDVITAQEWLDGRELKPADMQHQRVANLLNKIHHSTELLHMLMRLGIKPVTSEDMFIKIQEQVNRLELLNRYEDVRLALTYLERLLPKTRNQKLVVCHSDLNHNNLLLSKDGKIYLIDWDNASIADPASDFGMVLKWYIPRENWVEWLEKYGVAKDNYLQERMYWYLLHDSLHYLCWHLERKEPIKVMERLRDLHELNEQVEQLFSV</sequence>
<evidence type="ECO:0000313" key="3">
    <source>
        <dbReference type="Proteomes" id="UP000253908"/>
    </source>
</evidence>
<dbReference type="InterPro" id="IPR000719">
    <property type="entry name" value="Prot_kinase_dom"/>
</dbReference>
<dbReference type="GO" id="GO:0005524">
    <property type="term" value="F:ATP binding"/>
    <property type="evidence" value="ECO:0007669"/>
    <property type="project" value="InterPro"/>
</dbReference>
<dbReference type="InterPro" id="IPR052077">
    <property type="entry name" value="CcrZ_PhaseVar_Mediator"/>
</dbReference>
<dbReference type="SUPFAM" id="SSF56112">
    <property type="entry name" value="Protein kinase-like (PK-like)"/>
    <property type="match status" value="1"/>
</dbReference>
<name>A0A345PFS6_9BACI</name>
<dbReference type="EMBL" id="CP024848">
    <property type="protein sequence ID" value="AXI08856.1"/>
    <property type="molecule type" value="Genomic_DNA"/>
</dbReference>
<dbReference type="PANTHER" id="PTHR40086:SF1">
    <property type="entry name" value="CELL CYCLE REGULATOR CCRZ"/>
    <property type="match status" value="1"/>
</dbReference>